<gene>
    <name evidence="1" type="ORF">L2E82_28515</name>
</gene>
<reference evidence="2" key="1">
    <citation type="journal article" date="2022" name="Mol. Ecol. Resour.">
        <title>The genomes of chicory, endive, great burdock and yacon provide insights into Asteraceae palaeo-polyploidization history and plant inulin production.</title>
        <authorList>
            <person name="Fan W."/>
            <person name="Wang S."/>
            <person name="Wang H."/>
            <person name="Wang A."/>
            <person name="Jiang F."/>
            <person name="Liu H."/>
            <person name="Zhao H."/>
            <person name="Xu D."/>
            <person name="Zhang Y."/>
        </authorList>
    </citation>
    <scope>NUCLEOTIDE SEQUENCE [LARGE SCALE GENOMIC DNA]</scope>
    <source>
        <strain evidence="2">cv. Punajuju</strain>
    </source>
</reference>
<evidence type="ECO:0000313" key="1">
    <source>
        <dbReference type="EMBL" id="KAI3738482.1"/>
    </source>
</evidence>
<accession>A0ACB9CW05</accession>
<reference evidence="1 2" key="2">
    <citation type="journal article" date="2022" name="Mol. Ecol. Resour.">
        <title>The genomes of chicory, endive, great burdock and yacon provide insights into Asteraceae paleo-polyploidization history and plant inulin production.</title>
        <authorList>
            <person name="Fan W."/>
            <person name="Wang S."/>
            <person name="Wang H."/>
            <person name="Wang A."/>
            <person name="Jiang F."/>
            <person name="Liu H."/>
            <person name="Zhao H."/>
            <person name="Xu D."/>
            <person name="Zhang Y."/>
        </authorList>
    </citation>
    <scope>NUCLEOTIDE SEQUENCE [LARGE SCALE GENOMIC DNA]</scope>
    <source>
        <strain evidence="2">cv. Punajuju</strain>
        <tissue evidence="1">Leaves</tissue>
    </source>
</reference>
<proteinExistence type="predicted"/>
<keyword evidence="2" id="KW-1185">Reference proteome</keyword>
<protein>
    <submittedName>
        <fullName evidence="1">Uncharacterized protein</fullName>
    </submittedName>
</protein>
<organism evidence="1 2">
    <name type="scientific">Cichorium intybus</name>
    <name type="common">Chicory</name>
    <dbReference type="NCBI Taxonomy" id="13427"/>
    <lineage>
        <taxon>Eukaryota</taxon>
        <taxon>Viridiplantae</taxon>
        <taxon>Streptophyta</taxon>
        <taxon>Embryophyta</taxon>
        <taxon>Tracheophyta</taxon>
        <taxon>Spermatophyta</taxon>
        <taxon>Magnoliopsida</taxon>
        <taxon>eudicotyledons</taxon>
        <taxon>Gunneridae</taxon>
        <taxon>Pentapetalae</taxon>
        <taxon>asterids</taxon>
        <taxon>campanulids</taxon>
        <taxon>Asterales</taxon>
        <taxon>Asteraceae</taxon>
        <taxon>Cichorioideae</taxon>
        <taxon>Cichorieae</taxon>
        <taxon>Cichoriinae</taxon>
        <taxon>Cichorium</taxon>
    </lineage>
</organism>
<dbReference type="Proteomes" id="UP001055811">
    <property type="component" value="Linkage Group LG05"/>
</dbReference>
<comment type="caution">
    <text evidence="1">The sequence shown here is derived from an EMBL/GenBank/DDBJ whole genome shotgun (WGS) entry which is preliminary data.</text>
</comment>
<name>A0ACB9CW05_CICIN</name>
<sequence length="77" mass="8783">MGCTIFNESYTLVFKLFLHFIDVPKGVDNGHVSIVLDMKELSDSNSQNWDNWYLGFLIVVGFSAIFIGMLAVKLYLF</sequence>
<evidence type="ECO:0000313" key="2">
    <source>
        <dbReference type="Proteomes" id="UP001055811"/>
    </source>
</evidence>
<dbReference type="EMBL" id="CM042013">
    <property type="protein sequence ID" value="KAI3738482.1"/>
    <property type="molecule type" value="Genomic_DNA"/>
</dbReference>